<dbReference type="Pfam" id="PF04502">
    <property type="entry name" value="Saf4_Yju2"/>
    <property type="match status" value="1"/>
</dbReference>
<dbReference type="InterPro" id="IPR007590">
    <property type="entry name" value="Saf4/Yju2"/>
</dbReference>
<evidence type="ECO:0000256" key="2">
    <source>
        <dbReference type="ARBA" id="ARBA00022664"/>
    </source>
</evidence>
<feature type="binding site" evidence="8">
    <location>
        <position position="80"/>
    </location>
    <ligand>
        <name>Zn(2+)</name>
        <dbReference type="ChEBI" id="CHEBI:29105"/>
    </ligand>
</feature>
<evidence type="ECO:0000256" key="1">
    <source>
        <dbReference type="ARBA" id="ARBA00004123"/>
    </source>
</evidence>
<feature type="binding site" evidence="8">
    <location>
        <position position="43"/>
    </location>
    <ligand>
        <name>Zn(2+)</name>
        <dbReference type="ChEBI" id="CHEBI:29105"/>
    </ligand>
</feature>
<comment type="subcellular location">
    <subcellularLocation>
        <location evidence="1 8">Nucleus</location>
    </subcellularLocation>
</comment>
<dbReference type="PANTHER" id="PTHR12111:SF1">
    <property type="entry name" value="SPLICING FACTOR YJU2"/>
    <property type="match status" value="1"/>
</dbReference>
<dbReference type="GO" id="GO:0000349">
    <property type="term" value="P:generation of catalytic spliceosome for first transesterification step"/>
    <property type="evidence" value="ECO:0007669"/>
    <property type="project" value="UniProtKB-UniRule"/>
</dbReference>
<gene>
    <name evidence="10" type="ORF">C6P46_006430</name>
</gene>
<keyword evidence="7 8" id="KW-0539">Nucleus</keyword>
<accession>A0A9P6W969</accession>
<protein>
    <recommendedName>
        <fullName evidence="8">Splicing factor YJU2</fullName>
    </recommendedName>
</protein>
<dbReference type="GO" id="GO:0071006">
    <property type="term" value="C:U2-type catalytic step 1 spliceosome"/>
    <property type="evidence" value="ECO:0007669"/>
    <property type="project" value="UniProtKB-UniRule"/>
</dbReference>
<comment type="caution">
    <text evidence="10">The sequence shown here is derived from an EMBL/GenBank/DDBJ whole genome shotgun (WGS) entry which is preliminary data.</text>
</comment>
<name>A0A9P6W969_RHOMI</name>
<evidence type="ECO:0000313" key="11">
    <source>
        <dbReference type="Proteomes" id="UP000777482"/>
    </source>
</evidence>
<keyword evidence="4 8" id="KW-0747">Spliceosome</keyword>
<evidence type="ECO:0000256" key="3">
    <source>
        <dbReference type="ARBA" id="ARBA00022723"/>
    </source>
</evidence>
<feature type="region of interest" description="Disordered" evidence="9">
    <location>
        <begin position="312"/>
        <end position="339"/>
    </location>
</feature>
<feature type="region of interest" description="Disordered" evidence="9">
    <location>
        <begin position="224"/>
        <end position="276"/>
    </location>
</feature>
<evidence type="ECO:0000256" key="8">
    <source>
        <dbReference type="HAMAP-Rule" id="MF_03226"/>
    </source>
</evidence>
<dbReference type="HAMAP" id="MF_03226">
    <property type="entry name" value="YJU2"/>
    <property type="match status" value="1"/>
</dbReference>
<feature type="compositionally biased region" description="Basic and acidic residues" evidence="9">
    <location>
        <begin position="164"/>
        <end position="185"/>
    </location>
</feature>
<comment type="function">
    <text evidence="8">Part of the spliceosome which catalyzes two sequential transesterification reactions, first the excision of the non-coding intron from pre-mRNA and then the ligation of the coding exons to form the mature mRNA. Plays a role in stabilizing the structure of the spliceosome catalytic core and docking of the branch helix into the active site, producing 5'-exon and lariat intron-3'-intermediates.</text>
</comment>
<feature type="binding site" evidence="8">
    <location>
        <position position="83"/>
    </location>
    <ligand>
        <name>Zn(2+)</name>
        <dbReference type="ChEBI" id="CHEBI:29105"/>
    </ligand>
</feature>
<dbReference type="Proteomes" id="UP000777482">
    <property type="component" value="Unassembled WGS sequence"/>
</dbReference>
<comment type="subunit">
    <text evidence="8">Component of the spliceosome. Present in the activated B complex, the catalytically activated B* complex which catalyzes the branching, the catalytic step 1 C complex catalyzing the exon ligation, and the postcatalytic P complex containing the ligated exons (mRNA) and the excised lariat intron.</text>
</comment>
<proteinExistence type="inferred from homology"/>
<feature type="compositionally biased region" description="Low complexity" evidence="9">
    <location>
        <begin position="234"/>
        <end position="243"/>
    </location>
</feature>
<dbReference type="EMBL" id="PUHQ01000008">
    <property type="protein sequence ID" value="KAG0665646.1"/>
    <property type="molecule type" value="Genomic_DNA"/>
</dbReference>
<keyword evidence="2" id="KW-0507">mRNA processing</keyword>
<dbReference type="AlphaFoldDB" id="A0A9P6W969"/>
<feature type="region of interest" description="Disordered" evidence="9">
    <location>
        <begin position="164"/>
        <end position="188"/>
    </location>
</feature>
<reference evidence="10 11" key="1">
    <citation type="submission" date="2020-11" db="EMBL/GenBank/DDBJ databases">
        <title>Kefir isolates.</title>
        <authorList>
            <person name="Marcisauskas S."/>
            <person name="Kim Y."/>
            <person name="Blasche S."/>
        </authorList>
    </citation>
    <scope>NUCLEOTIDE SEQUENCE [LARGE SCALE GENOMIC DNA]</scope>
    <source>
        <strain evidence="10 11">KR</strain>
    </source>
</reference>
<dbReference type="PANTHER" id="PTHR12111">
    <property type="entry name" value="SPLICING FACTOR YJU2"/>
    <property type="match status" value="1"/>
</dbReference>
<keyword evidence="6" id="KW-0508">mRNA splicing</keyword>
<feature type="compositionally biased region" description="Low complexity" evidence="9">
    <location>
        <begin position="257"/>
        <end position="267"/>
    </location>
</feature>
<evidence type="ECO:0000256" key="7">
    <source>
        <dbReference type="ARBA" id="ARBA00023242"/>
    </source>
</evidence>
<organism evidence="10 11">
    <name type="scientific">Rhodotorula mucilaginosa</name>
    <name type="common">Yeast</name>
    <name type="synonym">Rhodotorula rubra</name>
    <dbReference type="NCBI Taxonomy" id="5537"/>
    <lineage>
        <taxon>Eukaryota</taxon>
        <taxon>Fungi</taxon>
        <taxon>Dikarya</taxon>
        <taxon>Basidiomycota</taxon>
        <taxon>Pucciniomycotina</taxon>
        <taxon>Microbotryomycetes</taxon>
        <taxon>Sporidiobolales</taxon>
        <taxon>Sporidiobolaceae</taxon>
        <taxon>Rhodotorula</taxon>
    </lineage>
</organism>
<feature type="binding site" evidence="8">
    <location>
        <position position="46"/>
    </location>
    <ligand>
        <name>Zn(2+)</name>
        <dbReference type="ChEBI" id="CHEBI:29105"/>
    </ligand>
</feature>
<evidence type="ECO:0000256" key="6">
    <source>
        <dbReference type="ARBA" id="ARBA00023187"/>
    </source>
</evidence>
<evidence type="ECO:0000256" key="4">
    <source>
        <dbReference type="ARBA" id="ARBA00022728"/>
    </source>
</evidence>
<keyword evidence="11" id="KW-1185">Reference proteome</keyword>
<evidence type="ECO:0000256" key="5">
    <source>
        <dbReference type="ARBA" id="ARBA00022833"/>
    </source>
</evidence>
<keyword evidence="3 8" id="KW-0479">Metal-binding</keyword>
<keyword evidence="5 8" id="KW-0862">Zinc</keyword>
<evidence type="ECO:0000256" key="9">
    <source>
        <dbReference type="SAM" id="MobiDB-lite"/>
    </source>
</evidence>
<comment type="similarity">
    <text evidence="8">Belongs to the CWC16 family. YJU2 subfamily.</text>
</comment>
<dbReference type="OrthoDB" id="674963at2759"/>
<dbReference type="InterPro" id="IPR043701">
    <property type="entry name" value="Yju2"/>
</dbReference>
<sequence length="339" mass="37573">MSERKVLNKYFPPDFDPSKIPRRKMPKDKQQVVRLMAPFSMRCNTCGEYIYKGKKFNARKETVQGEEYYGIKIFRFYIKCTQCSAEITFKTDPKNSDYTCEHGAQRNFEPWRANDDKKEEDKLARLEEEENDPMAALENKAVDSKREMDILDALQSIKSRNARLERAGKGDTDRILEHVSSRTEVGDSTVEVRLSEYEAQRKREEDEDEEEVRRVFGRAYLDGVPDIELDDGTASASSSSAGSEPNTPTDGQDGPVASGSGAGSSKANPDAPPSMAAAVAAAKAAAVKRKLDTVEPSAAMLLSDEQKSIVSKGFSAMPPPKKKKGNSALANKLGIKLKK</sequence>
<evidence type="ECO:0000313" key="10">
    <source>
        <dbReference type="EMBL" id="KAG0665646.1"/>
    </source>
</evidence>
<dbReference type="GO" id="GO:0046872">
    <property type="term" value="F:metal ion binding"/>
    <property type="evidence" value="ECO:0007669"/>
    <property type="project" value="UniProtKB-KW"/>
</dbReference>